<organism evidence="1 2">
    <name type="scientific">Thalassotalea loyana</name>
    <dbReference type="NCBI Taxonomy" id="280483"/>
    <lineage>
        <taxon>Bacteria</taxon>
        <taxon>Pseudomonadati</taxon>
        <taxon>Pseudomonadota</taxon>
        <taxon>Gammaproteobacteria</taxon>
        <taxon>Alteromonadales</taxon>
        <taxon>Colwelliaceae</taxon>
        <taxon>Thalassotalea</taxon>
    </lineage>
</organism>
<evidence type="ECO:0000313" key="1">
    <source>
        <dbReference type="EMBL" id="GLX87358.1"/>
    </source>
</evidence>
<dbReference type="InterPro" id="IPR036513">
    <property type="entry name" value="STAS_dom_sf"/>
</dbReference>
<dbReference type="Gene3D" id="3.40.50.10600">
    <property type="entry name" value="SpoIIaa-like domains"/>
    <property type="match status" value="1"/>
</dbReference>
<dbReference type="Proteomes" id="UP001157134">
    <property type="component" value="Unassembled WGS sequence"/>
</dbReference>
<evidence type="ECO:0000313" key="2">
    <source>
        <dbReference type="Proteomes" id="UP001157134"/>
    </source>
</evidence>
<accession>A0ABQ6HH24</accession>
<gene>
    <name evidence="1" type="ORF">tloyanaT_36110</name>
</gene>
<name>A0ABQ6HH24_9GAMM</name>
<comment type="caution">
    <text evidence="1">The sequence shown here is derived from an EMBL/GenBank/DDBJ whole genome shotgun (WGS) entry which is preliminary data.</text>
</comment>
<dbReference type="InterPro" id="IPR021866">
    <property type="entry name" value="SpoIIAA-like"/>
</dbReference>
<proteinExistence type="predicted"/>
<sequence length="123" mass="14044">MIKKLTESSGANIGFSVSGKSGLAEEQAWNETIEQAIKEHNKISMLIVLSEGVHWGVDAAWRDIKWIFAHMRHFDKIAIVSSSSTWHWLITIDSFFAALMNIDERHFPTSEIDNAWAWLKNSE</sequence>
<dbReference type="SUPFAM" id="SSF52091">
    <property type="entry name" value="SpoIIaa-like"/>
    <property type="match status" value="1"/>
</dbReference>
<reference evidence="1 2" key="1">
    <citation type="submission" date="2023-03" db="EMBL/GenBank/DDBJ databases">
        <title>Thalassotalea loyana LMG 22536T draft genome sequence.</title>
        <authorList>
            <person name="Sawabe T."/>
        </authorList>
    </citation>
    <scope>NUCLEOTIDE SEQUENCE [LARGE SCALE GENOMIC DNA]</scope>
    <source>
        <strain evidence="1 2">LMG 22536</strain>
    </source>
</reference>
<dbReference type="InterPro" id="IPR038396">
    <property type="entry name" value="SpoIIAA-like_sf"/>
</dbReference>
<keyword evidence="2" id="KW-1185">Reference proteome</keyword>
<protein>
    <recommendedName>
        <fullName evidence="3">STAS/SEC14 domain-containing protein</fullName>
    </recommendedName>
</protein>
<dbReference type="EMBL" id="BSSV01000011">
    <property type="protein sequence ID" value="GLX87358.1"/>
    <property type="molecule type" value="Genomic_DNA"/>
</dbReference>
<evidence type="ECO:0008006" key="3">
    <source>
        <dbReference type="Google" id="ProtNLM"/>
    </source>
</evidence>
<dbReference type="RefSeq" id="WP_284301361.1">
    <property type="nucleotide sequence ID" value="NZ_BSSV01000011.1"/>
</dbReference>
<dbReference type="Pfam" id="PF11964">
    <property type="entry name" value="SpoIIAA-like"/>
    <property type="match status" value="1"/>
</dbReference>